<dbReference type="InterPro" id="IPR036291">
    <property type="entry name" value="NAD(P)-bd_dom_sf"/>
</dbReference>
<dbReference type="InterPro" id="IPR013332">
    <property type="entry name" value="KPR_N"/>
</dbReference>
<evidence type="ECO:0000259" key="11">
    <source>
        <dbReference type="Pfam" id="PF08546"/>
    </source>
</evidence>
<dbReference type="EMBL" id="JBHSLI010000003">
    <property type="protein sequence ID" value="MFC5293203.1"/>
    <property type="molecule type" value="Genomic_DNA"/>
</dbReference>
<evidence type="ECO:0000256" key="6">
    <source>
        <dbReference type="ARBA" id="ARBA00022857"/>
    </source>
</evidence>
<comment type="pathway">
    <text evidence="1">Cofactor biosynthesis; (R)-pantothenate biosynthesis; (R)-pantoate from 3-methyl-2-oxobutanoate: step 2/2.</text>
</comment>
<dbReference type="Gene3D" id="1.10.1040.10">
    <property type="entry name" value="N-(1-d-carboxylethyl)-l-norvaline Dehydrogenase, domain 2"/>
    <property type="match status" value="1"/>
</dbReference>
<keyword evidence="7" id="KW-0560">Oxidoreductase</keyword>
<comment type="caution">
    <text evidence="12">The sequence shown here is derived from an EMBL/GenBank/DDBJ whole genome shotgun (WGS) entry which is preliminary data.</text>
</comment>
<dbReference type="InterPro" id="IPR008927">
    <property type="entry name" value="6-PGluconate_DH-like_C_sf"/>
</dbReference>
<dbReference type="InterPro" id="IPR003710">
    <property type="entry name" value="ApbA"/>
</dbReference>
<dbReference type="Gene3D" id="3.40.50.720">
    <property type="entry name" value="NAD(P)-binding Rossmann-like Domain"/>
    <property type="match status" value="1"/>
</dbReference>
<evidence type="ECO:0000256" key="8">
    <source>
        <dbReference type="ARBA" id="ARBA00032024"/>
    </source>
</evidence>
<dbReference type="PANTHER" id="PTHR21708">
    <property type="entry name" value="PROBABLE 2-DEHYDROPANTOATE 2-REDUCTASE"/>
    <property type="match status" value="1"/>
</dbReference>
<dbReference type="Pfam" id="PF02558">
    <property type="entry name" value="ApbA"/>
    <property type="match status" value="1"/>
</dbReference>
<comment type="catalytic activity">
    <reaction evidence="9">
        <text>(R)-pantoate + NADP(+) = 2-dehydropantoate + NADPH + H(+)</text>
        <dbReference type="Rhea" id="RHEA:16233"/>
        <dbReference type="ChEBI" id="CHEBI:11561"/>
        <dbReference type="ChEBI" id="CHEBI:15378"/>
        <dbReference type="ChEBI" id="CHEBI:15980"/>
        <dbReference type="ChEBI" id="CHEBI:57783"/>
        <dbReference type="ChEBI" id="CHEBI:58349"/>
        <dbReference type="EC" id="1.1.1.169"/>
    </reaction>
</comment>
<evidence type="ECO:0000313" key="12">
    <source>
        <dbReference type="EMBL" id="MFC5293203.1"/>
    </source>
</evidence>
<comment type="similarity">
    <text evidence="2">Belongs to the ketopantoate reductase family.</text>
</comment>
<accession>A0ABW0F3R3</accession>
<keyword evidence="6" id="KW-0521">NADP</keyword>
<dbReference type="SUPFAM" id="SSF48179">
    <property type="entry name" value="6-phosphogluconate dehydrogenase C-terminal domain-like"/>
    <property type="match status" value="1"/>
</dbReference>
<name>A0ABW0F3R3_9HYPH</name>
<dbReference type="Pfam" id="PF08546">
    <property type="entry name" value="ApbA_C"/>
    <property type="match status" value="1"/>
</dbReference>
<protein>
    <recommendedName>
        <fullName evidence="4">2-dehydropantoate 2-reductase</fullName>
        <ecNumber evidence="3">1.1.1.169</ecNumber>
    </recommendedName>
    <alternativeName>
        <fullName evidence="8">Ketopantoate reductase</fullName>
    </alternativeName>
</protein>
<evidence type="ECO:0000256" key="4">
    <source>
        <dbReference type="ARBA" id="ARBA00019465"/>
    </source>
</evidence>
<sequence length="361" mass="39162">MNIRSEQPRILIIGAGAVGGYIGAYLSRSGRDVILADPWVEHVEAMRRDGLRLQGTSPEECFTTPVRALHLGELQSLRCERLVDIVFISLKSYDTAWASMLLRDVLAPGAVVVVMQNSINEPTVAEVLGWPCVLGGIANKIVVELIQPGFIRRAIAKGGAGFEVFRVGEPHGRITPRAKMIAEMLSEVDSTKITPALWGERWSKLVQNAMSNAVASVSGLSTRSYIEEPSTRRLSIRVAGETAHVGQAIGYPLEPINGEAPELWIEAWREAEGAASGNGAFKRAEEVVLGIASRMEYTARPSMAQDLAKGRRSEIEHINGMVVQEAASHGVEAPINAALLKRVREIELGRAAPSLDFARSI</sequence>
<feature type="domain" description="Ketopantoate reductase N-terminal" evidence="10">
    <location>
        <begin position="10"/>
        <end position="151"/>
    </location>
</feature>
<evidence type="ECO:0000256" key="7">
    <source>
        <dbReference type="ARBA" id="ARBA00023002"/>
    </source>
</evidence>
<proteinExistence type="inferred from homology"/>
<reference evidence="13" key="1">
    <citation type="journal article" date="2019" name="Int. J. Syst. Evol. Microbiol.">
        <title>The Global Catalogue of Microorganisms (GCM) 10K type strain sequencing project: providing services to taxonomists for standard genome sequencing and annotation.</title>
        <authorList>
            <consortium name="The Broad Institute Genomics Platform"/>
            <consortium name="The Broad Institute Genome Sequencing Center for Infectious Disease"/>
            <person name="Wu L."/>
            <person name="Ma J."/>
        </authorList>
    </citation>
    <scope>NUCLEOTIDE SEQUENCE [LARGE SCALE GENOMIC DNA]</scope>
    <source>
        <strain evidence="13">CGMCC 1.15643</strain>
    </source>
</reference>
<gene>
    <name evidence="12" type="ORF">ACFPK2_09410</name>
</gene>
<dbReference type="InterPro" id="IPR013328">
    <property type="entry name" value="6PGD_dom2"/>
</dbReference>
<dbReference type="NCBIfam" id="TIGR00745">
    <property type="entry name" value="apbA_panE"/>
    <property type="match status" value="1"/>
</dbReference>
<evidence type="ECO:0000256" key="1">
    <source>
        <dbReference type="ARBA" id="ARBA00004994"/>
    </source>
</evidence>
<feature type="domain" description="Ketopantoate reductase C-terminal" evidence="11">
    <location>
        <begin position="198"/>
        <end position="347"/>
    </location>
</feature>
<keyword evidence="5" id="KW-0566">Pantothenate biosynthesis</keyword>
<organism evidence="12 13">
    <name type="scientific">Bosea minatitlanensis</name>
    <dbReference type="NCBI Taxonomy" id="128782"/>
    <lineage>
        <taxon>Bacteria</taxon>
        <taxon>Pseudomonadati</taxon>
        <taxon>Pseudomonadota</taxon>
        <taxon>Alphaproteobacteria</taxon>
        <taxon>Hyphomicrobiales</taxon>
        <taxon>Boseaceae</taxon>
        <taxon>Bosea</taxon>
    </lineage>
</organism>
<dbReference type="InterPro" id="IPR051402">
    <property type="entry name" value="KPR-Related"/>
</dbReference>
<dbReference type="InterPro" id="IPR013752">
    <property type="entry name" value="KPA_reductase"/>
</dbReference>
<dbReference type="SUPFAM" id="SSF51735">
    <property type="entry name" value="NAD(P)-binding Rossmann-fold domains"/>
    <property type="match status" value="1"/>
</dbReference>
<evidence type="ECO:0000256" key="5">
    <source>
        <dbReference type="ARBA" id="ARBA00022655"/>
    </source>
</evidence>
<keyword evidence="13" id="KW-1185">Reference proteome</keyword>
<dbReference type="PANTHER" id="PTHR21708:SF26">
    <property type="entry name" value="2-DEHYDROPANTOATE 2-REDUCTASE"/>
    <property type="match status" value="1"/>
</dbReference>
<evidence type="ECO:0000256" key="2">
    <source>
        <dbReference type="ARBA" id="ARBA00007870"/>
    </source>
</evidence>
<evidence type="ECO:0000259" key="10">
    <source>
        <dbReference type="Pfam" id="PF02558"/>
    </source>
</evidence>
<dbReference type="EC" id="1.1.1.169" evidence="3"/>
<dbReference type="RefSeq" id="WP_260348974.1">
    <property type="nucleotide sequence ID" value="NZ_JAOAOS010000006.1"/>
</dbReference>
<evidence type="ECO:0000256" key="9">
    <source>
        <dbReference type="ARBA" id="ARBA00048793"/>
    </source>
</evidence>
<dbReference type="Proteomes" id="UP001595976">
    <property type="component" value="Unassembled WGS sequence"/>
</dbReference>
<evidence type="ECO:0000313" key="13">
    <source>
        <dbReference type="Proteomes" id="UP001595976"/>
    </source>
</evidence>
<evidence type="ECO:0000256" key="3">
    <source>
        <dbReference type="ARBA" id="ARBA00013014"/>
    </source>
</evidence>